<dbReference type="InterPro" id="IPR032240">
    <property type="entry name" value="Cas9_REC"/>
</dbReference>
<dbReference type="InterPro" id="IPR028629">
    <property type="entry name" value="Cas9"/>
</dbReference>
<dbReference type="HAMAP" id="MF_01480">
    <property type="entry name" value="Cas9"/>
    <property type="match status" value="1"/>
</dbReference>
<evidence type="ECO:0000256" key="7">
    <source>
        <dbReference type="ARBA" id="ARBA00022842"/>
    </source>
</evidence>
<keyword evidence="9 13" id="KW-0051">Antiviral defense</keyword>
<dbReference type="InterPro" id="IPR033114">
    <property type="entry name" value="HNH_CAS9"/>
</dbReference>
<dbReference type="NCBIfam" id="TIGR01865">
    <property type="entry name" value="cas_Csn1"/>
    <property type="match status" value="1"/>
</dbReference>
<reference evidence="15" key="1">
    <citation type="submission" date="2022-08" db="EMBL/GenBank/DDBJ databases">
        <title>Genome sequence of Vagococcus luciliae DSM 112651.</title>
        <authorList>
            <person name="Juan G."/>
            <person name="Anja P."/>
            <person name="Rolf D."/>
            <person name="Kampfer P."/>
            <person name="Vilcinskas A."/>
        </authorList>
    </citation>
    <scope>NUCLEOTIDE SEQUENCE</scope>
    <source>
        <strain evidence="15">G314FT</strain>
    </source>
</reference>
<feature type="binding site" evidence="13">
    <location>
        <position position="10"/>
    </location>
    <ligand>
        <name>Mg(2+)</name>
        <dbReference type="ChEBI" id="CHEBI:18420"/>
        <label>2</label>
    </ligand>
</feature>
<feature type="domain" description="HNH Cas9-type" evidence="14">
    <location>
        <begin position="765"/>
        <end position="922"/>
    </location>
</feature>
<name>A0ABY5NZT7_9ENTE</name>
<evidence type="ECO:0000256" key="11">
    <source>
        <dbReference type="ARBA" id="ARBA00023211"/>
    </source>
</evidence>
<dbReference type="EC" id="3.1.-.-" evidence="13"/>
<feature type="active site" description="For RuvC-like nuclease domain" evidence="13">
    <location>
        <position position="10"/>
    </location>
</feature>
<evidence type="ECO:0000256" key="12">
    <source>
        <dbReference type="ARBA" id="ARBA00046380"/>
    </source>
</evidence>
<dbReference type="InterPro" id="IPR032239">
    <property type="entry name" value="Cas9-BH"/>
</dbReference>
<dbReference type="Pfam" id="PF16595">
    <property type="entry name" value="Cas9_PI"/>
    <property type="match status" value="1"/>
</dbReference>
<keyword evidence="7 13" id="KW-0460">Magnesium</keyword>
<keyword evidence="6 13" id="KW-0378">Hydrolase</keyword>
<evidence type="ECO:0000256" key="4">
    <source>
        <dbReference type="ARBA" id="ARBA00022723"/>
    </source>
</evidence>
<dbReference type="Pfam" id="PF13395">
    <property type="entry name" value="HNH_4"/>
    <property type="match status" value="1"/>
</dbReference>
<feature type="binding site" evidence="13">
    <location>
        <position position="771"/>
    </location>
    <ligand>
        <name>Mg(2+)</name>
        <dbReference type="ChEBI" id="CHEBI:18420"/>
        <label>2</label>
    </ligand>
</feature>
<feature type="binding site" evidence="13">
    <location>
        <position position="771"/>
    </location>
    <ligand>
        <name>Mg(2+)</name>
        <dbReference type="ChEBI" id="CHEBI:18420"/>
        <label>1</label>
    </ligand>
</feature>
<comment type="similarity">
    <text evidence="2">Belongs to the CRISPR-associated protein Cas9 family. Subtype II-A subfamily.</text>
</comment>
<dbReference type="InterPro" id="IPR036397">
    <property type="entry name" value="RNaseH_sf"/>
</dbReference>
<evidence type="ECO:0000256" key="10">
    <source>
        <dbReference type="ARBA" id="ARBA00023125"/>
    </source>
</evidence>
<comment type="cofactor">
    <cofactor evidence="1 13">
        <name>Mg(2+)</name>
        <dbReference type="ChEBI" id="CHEBI:18420"/>
    </cofactor>
</comment>
<dbReference type="Pfam" id="PF16593">
    <property type="entry name" value="Cas9-BH"/>
    <property type="match status" value="1"/>
</dbReference>
<dbReference type="GO" id="GO:0004519">
    <property type="term" value="F:endonuclease activity"/>
    <property type="evidence" value="ECO:0007669"/>
    <property type="project" value="UniProtKB-KW"/>
</dbReference>
<dbReference type="InterPro" id="IPR032237">
    <property type="entry name" value="Cas9_PI"/>
</dbReference>
<evidence type="ECO:0000256" key="9">
    <source>
        <dbReference type="ARBA" id="ARBA00023118"/>
    </source>
</evidence>
<protein>
    <recommendedName>
        <fullName evidence="13">CRISPR-associated endonuclease Cas9</fullName>
        <ecNumber evidence="13">3.1.-.-</ecNumber>
    </recommendedName>
</protein>
<feature type="binding site" evidence="13">
    <location>
        <position position="767"/>
    </location>
    <ligand>
        <name>Mg(2+)</name>
        <dbReference type="ChEBI" id="CHEBI:18420"/>
        <label>1</label>
    </ligand>
</feature>
<feature type="active site" description="Proton acceptor for HNH nuclease domain" evidence="13">
    <location>
        <position position="841"/>
    </location>
</feature>
<evidence type="ECO:0000256" key="6">
    <source>
        <dbReference type="ARBA" id="ARBA00022801"/>
    </source>
</evidence>
<keyword evidence="4 13" id="KW-0479">Metal-binding</keyword>
<dbReference type="Pfam" id="PF22702">
    <property type="entry name" value="Cas9_RuvC"/>
    <property type="match status" value="1"/>
</dbReference>
<gene>
    <name evidence="13 15" type="primary">cas9</name>
    <name evidence="15" type="ORF">G314FT_11560</name>
</gene>
<comment type="similarity">
    <text evidence="13">Belongs to the CRISPR-associated Cas9 family.</text>
</comment>
<evidence type="ECO:0000256" key="3">
    <source>
        <dbReference type="ARBA" id="ARBA00022722"/>
    </source>
</evidence>
<dbReference type="GO" id="GO:0016787">
    <property type="term" value="F:hydrolase activity"/>
    <property type="evidence" value="ECO:0007669"/>
    <property type="project" value="UniProtKB-KW"/>
</dbReference>
<keyword evidence="10 13" id="KW-0238">DNA-binding</keyword>
<evidence type="ECO:0000256" key="1">
    <source>
        <dbReference type="ARBA" id="ARBA00001946"/>
    </source>
</evidence>
<keyword evidence="5 13" id="KW-0255">Endonuclease</keyword>
<dbReference type="Proteomes" id="UP001058273">
    <property type="component" value="Chromosome"/>
</dbReference>
<feature type="binding site" evidence="13">
    <location>
        <position position="10"/>
    </location>
    <ligand>
        <name>Mg(2+)</name>
        <dbReference type="ChEBI" id="CHEBI:18420"/>
        <label>1</label>
    </ligand>
</feature>
<dbReference type="RefSeq" id="WP_257699401.1">
    <property type="nucleotide sequence ID" value="NZ_CP102451.1"/>
</dbReference>
<evidence type="ECO:0000313" key="15">
    <source>
        <dbReference type="EMBL" id="UUV98998.1"/>
    </source>
</evidence>
<dbReference type="Pfam" id="PF16592">
    <property type="entry name" value="Cas9_REC"/>
    <property type="match status" value="1"/>
</dbReference>
<proteinExistence type="inferred from homology"/>
<dbReference type="Gene3D" id="1.10.30.50">
    <property type="match status" value="1"/>
</dbReference>
<keyword evidence="3 13" id="KW-0540">Nuclease</keyword>
<reference evidence="15" key="2">
    <citation type="submission" date="2022-08" db="EMBL/GenBank/DDBJ databases">
        <authorList>
            <person name="Poehlein A."/>
            <person name="Guzman J."/>
            <person name="Daniel R."/>
            <person name="Vilcinskas A."/>
        </authorList>
    </citation>
    <scope>NUCLEOTIDE SEQUENCE</scope>
    <source>
        <strain evidence="15">G314FT</strain>
    </source>
</reference>
<evidence type="ECO:0000256" key="8">
    <source>
        <dbReference type="ARBA" id="ARBA00022884"/>
    </source>
</evidence>
<keyword evidence="11" id="KW-0464">Manganese</keyword>
<evidence type="ECO:0000313" key="16">
    <source>
        <dbReference type="Proteomes" id="UP001058273"/>
    </source>
</evidence>
<dbReference type="EMBL" id="CP102451">
    <property type="protein sequence ID" value="UUV98998.1"/>
    <property type="molecule type" value="Genomic_DNA"/>
</dbReference>
<evidence type="ECO:0000259" key="14">
    <source>
        <dbReference type="PROSITE" id="PS51749"/>
    </source>
</evidence>
<comment type="function">
    <text evidence="13">CRISPR (clustered regularly interspaced short palindromic repeat) is an adaptive immune system that provides protection against mobile genetic elements (viruses, transposable elements and conjugative plasmids). CRISPR clusters contain spacers, sequences complementary to antecedent mobile elements, and target invading nucleic acids. CRISPR clusters are transcribed and processed into CRISPR RNA (crRNA). In type II CRISPR systems correct processing of pre-crRNA requires a trans-encoded small RNA (tracrRNA), endogenous ribonuclease 3 (rnc) and this protein. The tracrRNA serves as a guide for ribonuclease 3-aided processing of pre-crRNA. Subsequently Cas9/crRNA/tracrRNA endonucleolytically cleaves linear or circular dsDNA target complementary to the spacer; Cas9 is inactive in the absence of the 2 guide RNAs (gRNA). Cas9 recognizes the protospacer adjacent motif (PAM) in the CRISPR repeat sequences to help distinguish self versus nonself, as targets within the bacterial CRISPR locus do not have PAMs. PAM recognition is also required for catalytic activity.</text>
</comment>
<dbReference type="Gene3D" id="3.30.420.10">
    <property type="entry name" value="Ribonuclease H-like superfamily/Ribonuclease H"/>
    <property type="match status" value="1"/>
</dbReference>
<accession>A0ABY5NZT7</accession>
<keyword evidence="16" id="KW-1185">Reference proteome</keyword>
<dbReference type="InterPro" id="IPR055228">
    <property type="entry name" value="Cas9_RuvC"/>
</dbReference>
<organism evidence="15 16">
    <name type="scientific">Vagococcus luciliae</name>
    <dbReference type="NCBI Taxonomy" id="2920380"/>
    <lineage>
        <taxon>Bacteria</taxon>
        <taxon>Bacillati</taxon>
        <taxon>Bacillota</taxon>
        <taxon>Bacilli</taxon>
        <taxon>Lactobacillales</taxon>
        <taxon>Enterococcaceae</taxon>
        <taxon>Vagococcus</taxon>
    </lineage>
</organism>
<evidence type="ECO:0000256" key="2">
    <source>
        <dbReference type="ARBA" id="ARBA00005244"/>
    </source>
</evidence>
<dbReference type="InterPro" id="IPR003615">
    <property type="entry name" value="HNH_nuc"/>
</dbReference>
<dbReference type="PROSITE" id="PS51749">
    <property type="entry name" value="HNH_CAS9"/>
    <property type="match status" value="1"/>
</dbReference>
<sequence length="1335" mass="156003">MIKEYSIGLDIGTNSVGWSVIRDNNDLIKKKMLIKGNGNKKYIKRNLWGVRLFEEGDTAKDTRLKRTTRRRYTRRKNRLDYLKEIFISPISQVDKYFFDRLGETFLKLEDKTYQQYPIFGTEELDQDYHKKYPTIYHLRKELADSTEQVDLRLVYLACSHIIKYRGHFLIEGKFSTQNISVDESFKKFIHTYNQSDFVYNSNDAILNNSIEISSIINQHESKSKKVELILKNYPNEKSNSLFGQLIKMIVGNQGNFTKIFNLEEAIKLQFSKEEYDQELETLLELVGDEFSDLFEAAKNVYESIELSNILSDTDETSHAKLSASMINRYENHKVELKKLKHYVKQYIPDQYNEIFKDKTKKGYAGYIDNGVSEEEFYKYMKKTLSSTPNNEEFLKRIDNEEFLRKQRTYDNGIIPHQIHLEELRAILKNQSEHYPFLKENSEKIEQILTFRIPYYVGPLANGSSKFSWLVRKETGNITPWNLEEKVDLPKSATNFIERMTNYDLYLPNEKVLPKNSLIYQKYMVFNELTKVRYKDERNRFMNFSSDEKIAIFEELFKNKRRVTKKDIINYLSNCYFITTASIEGIEESFNASFSTYHDLIKQGIPKEFLDDILNEEIIEDIIKTLTIFEDKKMIREQLSQYKDILPQKALKNLERRHYTGWGRLSKKLLVGIKDKESNKTILDFLINDDGVSINTNRNFMQLINDPSLSFKDTILAEQRAKEFDSQDDVVTSLPGSPALKKGILQSLKIVDELVEIMGTPPKNIVVEMARENQRTNRSNTRLSQIEKSLKELDSELLKRELPSNDALKSNRLLLYYLQNGIDLYTGKPLDLDKLSYYDIDHIIPQSFITDNSLDNLVLVSSKENRGKKDDVPSEKVVKRNKAYWQKLLKCGAISQRKFDNLTKNERGGLTEADKAGFIHRQLVETRQITKHVARLLDEKFNIEKDEKGNIKRTVNVLTLKSSLTSQFRKMFNLYKLRDLNDYHHAHDAYLNAVVGTTLLKVYPNLRGEFVYGEFPTQSLKKRLSATDKLKMYTNIMKCFEAKKPVVDGNGEIVWSSKDISTVKKVLEYKQMNIVKKVEQQKGRFYKETIYPHSNSNKLIPIKSHLDTKKYGGYKEPIIALSVFIRHKKGKKLVLTNEVVGIPLIKLSDYQKNKGDYLLKMGYVEPVILLELSKYSLFETKTGKRRMLASATELQKGNQFVLSNDLVKLLYHSQKAIEGNKESFEYITKNREKYDELMTHVNLYAEMYVGAESNLNKINTLYNDNKETDLLKLASSTINLLKFTRFGVAMDFDYFGVKISRYRYMRTLDIQELFESTLIYQSITGLYETRIDLGQL</sequence>
<comment type="domain">
    <text evidence="13">Has 2 endonuclease domains. The discontinuous RuvC-like domain cleaves the target DNA noncomplementary to crRNA while the HNH nuclease domain cleaves the target DNA complementary to crRNA.</text>
</comment>
<comment type="subunit">
    <text evidence="12 13">Monomer. Binds crRNA and tracrRNA.</text>
</comment>
<feature type="binding site" evidence="13">
    <location>
        <position position="984"/>
    </location>
    <ligand>
        <name>Mg(2+)</name>
        <dbReference type="ChEBI" id="CHEBI:18420"/>
        <label>2</label>
    </ligand>
</feature>
<keyword evidence="8 13" id="KW-0694">RNA-binding</keyword>
<evidence type="ECO:0000256" key="13">
    <source>
        <dbReference type="HAMAP-Rule" id="MF_01480"/>
    </source>
</evidence>
<evidence type="ECO:0000256" key="5">
    <source>
        <dbReference type="ARBA" id="ARBA00022759"/>
    </source>
</evidence>